<name>A0A8X6NIW6_NEPPI</name>
<accession>A0A8X6NIW6</accession>
<proteinExistence type="predicted"/>
<gene>
    <name evidence="2" type="ORF">NPIL_335071</name>
</gene>
<keyword evidence="3" id="KW-1185">Reference proteome</keyword>
<feature type="transmembrane region" description="Helical" evidence="1">
    <location>
        <begin position="155"/>
        <end position="177"/>
    </location>
</feature>
<evidence type="ECO:0000313" key="2">
    <source>
        <dbReference type="EMBL" id="GFT15231.1"/>
    </source>
</evidence>
<evidence type="ECO:0000256" key="1">
    <source>
        <dbReference type="SAM" id="Phobius"/>
    </source>
</evidence>
<keyword evidence="1" id="KW-0812">Transmembrane</keyword>
<keyword evidence="1" id="KW-0472">Membrane</keyword>
<keyword evidence="1" id="KW-1133">Transmembrane helix</keyword>
<evidence type="ECO:0000313" key="3">
    <source>
        <dbReference type="Proteomes" id="UP000887013"/>
    </source>
</evidence>
<dbReference type="AlphaFoldDB" id="A0A8X6NIW6"/>
<protein>
    <submittedName>
        <fullName evidence="2">Uncharacterized protein</fullName>
    </submittedName>
</protein>
<organism evidence="2 3">
    <name type="scientific">Nephila pilipes</name>
    <name type="common">Giant wood spider</name>
    <name type="synonym">Nephila maculata</name>
    <dbReference type="NCBI Taxonomy" id="299642"/>
    <lineage>
        <taxon>Eukaryota</taxon>
        <taxon>Metazoa</taxon>
        <taxon>Ecdysozoa</taxon>
        <taxon>Arthropoda</taxon>
        <taxon>Chelicerata</taxon>
        <taxon>Arachnida</taxon>
        <taxon>Araneae</taxon>
        <taxon>Araneomorphae</taxon>
        <taxon>Entelegynae</taxon>
        <taxon>Araneoidea</taxon>
        <taxon>Nephilidae</taxon>
        <taxon>Nephila</taxon>
    </lineage>
</organism>
<dbReference type="EMBL" id="BMAW01104572">
    <property type="protein sequence ID" value="GFT15231.1"/>
    <property type="molecule type" value="Genomic_DNA"/>
</dbReference>
<comment type="caution">
    <text evidence="2">The sequence shown here is derived from an EMBL/GenBank/DDBJ whole genome shotgun (WGS) entry which is preliminary data.</text>
</comment>
<dbReference type="Proteomes" id="UP000887013">
    <property type="component" value="Unassembled WGS sequence"/>
</dbReference>
<sequence>MFGALEFRFRLVVKSLVKNYEDDNFENRVLLHIGCTSMSRWSSYKLYNIYNDYWRIVTITAYSILFPAIAILLIADADAIQTPQLVTDYVPNKPIVKLYCVRPALLRQENIKTALLVGKEGATSFRSTTLPLSLSVVTIVFTHCFGIKHCREWPLLISAVCWLKMTVVVVFCCNYFARHLYTAKEKY</sequence>
<reference evidence="2" key="1">
    <citation type="submission" date="2020-08" db="EMBL/GenBank/DDBJ databases">
        <title>Multicomponent nature underlies the extraordinary mechanical properties of spider dragline silk.</title>
        <authorList>
            <person name="Kono N."/>
            <person name="Nakamura H."/>
            <person name="Mori M."/>
            <person name="Yoshida Y."/>
            <person name="Ohtoshi R."/>
            <person name="Malay A.D."/>
            <person name="Moran D.A.P."/>
            <person name="Tomita M."/>
            <person name="Numata K."/>
            <person name="Arakawa K."/>
        </authorList>
    </citation>
    <scope>NUCLEOTIDE SEQUENCE</scope>
</reference>
<feature type="transmembrane region" description="Helical" evidence="1">
    <location>
        <begin position="53"/>
        <end position="75"/>
    </location>
</feature>